<comment type="caution">
    <text evidence="2">The sequence shown here is derived from an EMBL/GenBank/DDBJ whole genome shotgun (WGS) entry which is preliminary data.</text>
</comment>
<accession>A0ABD5QPF8</accession>
<keyword evidence="3" id="KW-1185">Reference proteome</keyword>
<protein>
    <submittedName>
        <fullName evidence="2">UPF0146 family protein</fullName>
    </submittedName>
</protein>
<proteinExistence type="inferred from homology"/>
<dbReference type="Gene3D" id="3.40.50.150">
    <property type="entry name" value="Vaccinia Virus protein VP39"/>
    <property type="match status" value="1"/>
</dbReference>
<evidence type="ECO:0000313" key="2">
    <source>
        <dbReference type="EMBL" id="MFC5133454.1"/>
    </source>
</evidence>
<dbReference type="RefSeq" id="WP_122103888.1">
    <property type="nucleotide sequence ID" value="NZ_JBHSKV010000001.1"/>
</dbReference>
<comment type="similarity">
    <text evidence="1">Belongs to the UPF0146 family.</text>
</comment>
<dbReference type="AlphaFoldDB" id="A0ABD5QPF8"/>
<gene>
    <name evidence="2" type="ORF">ACFPJA_01750</name>
</gene>
<sequence length="160" mass="16890">MVSLSRRALVTELDRFDRLLEVGCGDRLGVAEDLADRGRDVLAIDVAIDGSSGGDHVAGSTEDADTVPPGSLRVRHGDVVALADAPSPSSALGTSDGVDAVYARRLPAELQRPTVELARRLDAACLFTTLGFEEPVVPVERRSLPDTTLYVAHSAADPFP</sequence>
<dbReference type="EMBL" id="JBHSKV010000001">
    <property type="protein sequence ID" value="MFC5133454.1"/>
    <property type="molecule type" value="Genomic_DNA"/>
</dbReference>
<dbReference type="Pfam" id="PF03686">
    <property type="entry name" value="UPF0146"/>
    <property type="match status" value="1"/>
</dbReference>
<organism evidence="2 3">
    <name type="scientific">Halorubrum glutamatedens</name>
    <dbReference type="NCBI Taxonomy" id="2707018"/>
    <lineage>
        <taxon>Archaea</taxon>
        <taxon>Methanobacteriati</taxon>
        <taxon>Methanobacteriota</taxon>
        <taxon>Stenosarchaea group</taxon>
        <taxon>Halobacteria</taxon>
        <taxon>Halobacteriales</taxon>
        <taxon>Haloferacaceae</taxon>
        <taxon>Halorubrum</taxon>
    </lineage>
</organism>
<evidence type="ECO:0000256" key="1">
    <source>
        <dbReference type="ARBA" id="ARBA00006969"/>
    </source>
</evidence>
<dbReference type="Proteomes" id="UP001596145">
    <property type="component" value="Unassembled WGS sequence"/>
</dbReference>
<dbReference type="InterPro" id="IPR029063">
    <property type="entry name" value="SAM-dependent_MTases_sf"/>
</dbReference>
<evidence type="ECO:0000313" key="3">
    <source>
        <dbReference type="Proteomes" id="UP001596145"/>
    </source>
</evidence>
<reference evidence="2 3" key="1">
    <citation type="journal article" date="2019" name="Int. J. Syst. Evol. Microbiol.">
        <title>The Global Catalogue of Microorganisms (GCM) 10K type strain sequencing project: providing services to taxonomists for standard genome sequencing and annotation.</title>
        <authorList>
            <consortium name="The Broad Institute Genomics Platform"/>
            <consortium name="The Broad Institute Genome Sequencing Center for Infectious Disease"/>
            <person name="Wu L."/>
            <person name="Ma J."/>
        </authorList>
    </citation>
    <scope>NUCLEOTIDE SEQUENCE [LARGE SCALE GENOMIC DNA]</scope>
    <source>
        <strain evidence="2 3">CGMCC 1.16026</strain>
    </source>
</reference>
<dbReference type="InterPro" id="IPR005353">
    <property type="entry name" value="UPF0146"/>
</dbReference>
<name>A0ABD5QPF8_9EURY</name>